<dbReference type="AlphaFoldDB" id="A0A845DXM9"/>
<proteinExistence type="predicted"/>
<dbReference type="Proteomes" id="UP000460949">
    <property type="component" value="Unassembled WGS sequence"/>
</dbReference>
<dbReference type="RefSeq" id="WP_160842178.1">
    <property type="nucleotide sequence ID" value="NZ_WMEW01000007.1"/>
</dbReference>
<comment type="caution">
    <text evidence="2">The sequence shown here is derived from an EMBL/GenBank/DDBJ whole genome shotgun (WGS) entry which is preliminary data.</text>
</comment>
<organism evidence="2 3">
    <name type="scientific">Halobacillus litoralis</name>
    <dbReference type="NCBI Taxonomy" id="45668"/>
    <lineage>
        <taxon>Bacteria</taxon>
        <taxon>Bacillati</taxon>
        <taxon>Bacillota</taxon>
        <taxon>Bacilli</taxon>
        <taxon>Bacillales</taxon>
        <taxon>Bacillaceae</taxon>
        <taxon>Halobacillus</taxon>
    </lineage>
</organism>
<dbReference type="OrthoDB" id="2967310at2"/>
<evidence type="ECO:0000313" key="2">
    <source>
        <dbReference type="EMBL" id="MYL21052.1"/>
    </source>
</evidence>
<dbReference type="Pfam" id="PF11195">
    <property type="entry name" value="Tad2-like"/>
    <property type="match status" value="1"/>
</dbReference>
<sequence length="139" mass="16001">MDFMKAAQLLDEGHALKRHSWKNPGYITKDKEGVIVFFDHNEPSVYQLTAEDALASDWEASAKDNWKIVSVSHDRELMEGRLFISYHIRSENEGHILNNHIVPQEELSLWSTYVDLDLEESARHLNEQDVATVQHTLSA</sequence>
<evidence type="ECO:0000259" key="1">
    <source>
        <dbReference type="Pfam" id="PF11195"/>
    </source>
</evidence>
<accession>A0A845DXM9</accession>
<feature type="domain" description="Thoeris anti-defense 2-like" evidence="1">
    <location>
        <begin position="1"/>
        <end position="59"/>
    </location>
</feature>
<reference evidence="2 3" key="1">
    <citation type="submission" date="2019-11" db="EMBL/GenBank/DDBJ databases">
        <title>Genome sequences of 17 halophilic strains isolated from different environments.</title>
        <authorList>
            <person name="Furrow R.E."/>
        </authorList>
    </citation>
    <scope>NUCLEOTIDE SEQUENCE [LARGE SCALE GENOMIC DNA]</scope>
    <source>
        <strain evidence="2 3">22511_23_Filter</strain>
    </source>
</reference>
<gene>
    <name evidence="2" type="ORF">GLW04_14200</name>
</gene>
<protein>
    <recommendedName>
        <fullName evidence="1">Thoeris anti-defense 2-like domain-containing protein</fullName>
    </recommendedName>
</protein>
<dbReference type="InterPro" id="IPR021361">
    <property type="entry name" value="Tad2-like_dom"/>
</dbReference>
<name>A0A845DXM9_9BACI</name>
<evidence type="ECO:0000313" key="3">
    <source>
        <dbReference type="Proteomes" id="UP000460949"/>
    </source>
</evidence>
<dbReference type="EMBL" id="WMET01000003">
    <property type="protein sequence ID" value="MYL21052.1"/>
    <property type="molecule type" value="Genomic_DNA"/>
</dbReference>